<keyword evidence="3" id="KW-1185">Reference proteome</keyword>
<evidence type="ECO:0000256" key="1">
    <source>
        <dbReference type="SAM" id="MobiDB-lite"/>
    </source>
</evidence>
<accession>A0ABW2L6V0</accession>
<evidence type="ECO:0000313" key="2">
    <source>
        <dbReference type="EMBL" id="MFC7336801.1"/>
    </source>
</evidence>
<feature type="compositionally biased region" description="Basic and acidic residues" evidence="1">
    <location>
        <begin position="52"/>
        <end position="74"/>
    </location>
</feature>
<dbReference type="PROSITE" id="PS51257">
    <property type="entry name" value="PROKAR_LIPOPROTEIN"/>
    <property type="match status" value="1"/>
</dbReference>
<feature type="region of interest" description="Disordered" evidence="1">
    <location>
        <begin position="52"/>
        <end position="115"/>
    </location>
</feature>
<gene>
    <name evidence="2" type="ORF">ACFQY0_06410</name>
</gene>
<sequence length="115" mass="12137">MKRSITSYTTALVSAFAVISLSSCDVDTVEEGEMPSIDVDAEKGKMPKVEVTEEGKLPSVDVDAKGGKLPKVDIDGPDIDVGSKKVEIEVPTVDVDLPDDDEEGQGDESPADAKD</sequence>
<dbReference type="EMBL" id="JBHTBS010000002">
    <property type="protein sequence ID" value="MFC7336801.1"/>
    <property type="molecule type" value="Genomic_DNA"/>
</dbReference>
<organism evidence="2 3">
    <name type="scientific">Haloferula chungangensis</name>
    <dbReference type="NCBI Taxonomy" id="1048331"/>
    <lineage>
        <taxon>Bacteria</taxon>
        <taxon>Pseudomonadati</taxon>
        <taxon>Verrucomicrobiota</taxon>
        <taxon>Verrucomicrobiia</taxon>
        <taxon>Verrucomicrobiales</taxon>
        <taxon>Verrucomicrobiaceae</taxon>
        <taxon>Haloferula</taxon>
    </lineage>
</organism>
<evidence type="ECO:0008006" key="4">
    <source>
        <dbReference type="Google" id="ProtNLM"/>
    </source>
</evidence>
<reference evidence="3" key="1">
    <citation type="journal article" date="2019" name="Int. J. Syst. Evol. Microbiol.">
        <title>The Global Catalogue of Microorganisms (GCM) 10K type strain sequencing project: providing services to taxonomists for standard genome sequencing and annotation.</title>
        <authorList>
            <consortium name="The Broad Institute Genomics Platform"/>
            <consortium name="The Broad Institute Genome Sequencing Center for Infectious Disease"/>
            <person name="Wu L."/>
            <person name="Ma J."/>
        </authorList>
    </citation>
    <scope>NUCLEOTIDE SEQUENCE [LARGE SCALE GENOMIC DNA]</scope>
    <source>
        <strain evidence="3">CGMCC 4.1467</strain>
    </source>
</reference>
<comment type="caution">
    <text evidence="2">The sequence shown here is derived from an EMBL/GenBank/DDBJ whole genome shotgun (WGS) entry which is preliminary data.</text>
</comment>
<dbReference type="RefSeq" id="WP_379710475.1">
    <property type="nucleotide sequence ID" value="NZ_JBHTBS010000002.1"/>
</dbReference>
<dbReference type="Proteomes" id="UP001596472">
    <property type="component" value="Unassembled WGS sequence"/>
</dbReference>
<feature type="compositionally biased region" description="Acidic residues" evidence="1">
    <location>
        <begin position="96"/>
        <end position="115"/>
    </location>
</feature>
<protein>
    <recommendedName>
        <fullName evidence="4">Secreted protein</fullName>
    </recommendedName>
</protein>
<proteinExistence type="predicted"/>
<name>A0ABW2L6V0_9BACT</name>
<evidence type="ECO:0000313" key="3">
    <source>
        <dbReference type="Proteomes" id="UP001596472"/>
    </source>
</evidence>